<dbReference type="PANTHER" id="PTHR14097">
    <property type="entry name" value="OXIDOREDUCTASE HTATIP2"/>
    <property type="match status" value="1"/>
</dbReference>
<comment type="caution">
    <text evidence="2">The sequence shown here is derived from an EMBL/GenBank/DDBJ whole genome shotgun (WGS) entry which is preliminary data.</text>
</comment>
<evidence type="ECO:0000313" key="2">
    <source>
        <dbReference type="EMBL" id="GGN48085.1"/>
    </source>
</evidence>
<dbReference type="EMBL" id="BMLK01000007">
    <property type="protein sequence ID" value="GGN48085.1"/>
    <property type="molecule type" value="Genomic_DNA"/>
</dbReference>
<evidence type="ECO:0000259" key="1">
    <source>
        <dbReference type="Pfam" id="PF13460"/>
    </source>
</evidence>
<feature type="domain" description="NAD(P)-binding" evidence="1">
    <location>
        <begin position="18"/>
        <end position="146"/>
    </location>
</feature>
<keyword evidence="3" id="KW-1185">Reference proteome</keyword>
<accession>A0ABQ2JLU4</accession>
<evidence type="ECO:0000313" key="3">
    <source>
        <dbReference type="Proteomes" id="UP000605099"/>
    </source>
</evidence>
<dbReference type="InterPro" id="IPR016040">
    <property type="entry name" value="NAD(P)-bd_dom"/>
</dbReference>
<sequence length="233" mass="25268">MIAATEMAKTGVRMCLVGATGLVGSTLMAEAVGRDDVRLVGVGRREAELPAGARMEMLVGEPIDWPQLIAAAQADVLVCALGTTIKTAGSEEAFRAVDHDLVRFSAEAARAAGIEHMIVVSSVGAMRGSKNFYLSVKGETEEALGKLGFRRLDILRPGVLRGHRQERRPLERLAQIFAPILDFLVLHGKYRCYRSISAAKVAQAIMALSHEKARGRFVHDYDAMLRAVRRGGD</sequence>
<proteinExistence type="predicted"/>
<organism evidence="2 3">
    <name type="scientific">Novosphingobium indicum</name>
    <dbReference type="NCBI Taxonomy" id="462949"/>
    <lineage>
        <taxon>Bacteria</taxon>
        <taxon>Pseudomonadati</taxon>
        <taxon>Pseudomonadota</taxon>
        <taxon>Alphaproteobacteria</taxon>
        <taxon>Sphingomonadales</taxon>
        <taxon>Sphingomonadaceae</taxon>
        <taxon>Novosphingobium</taxon>
    </lineage>
</organism>
<dbReference type="Proteomes" id="UP000605099">
    <property type="component" value="Unassembled WGS sequence"/>
</dbReference>
<dbReference type="PANTHER" id="PTHR14097:SF7">
    <property type="entry name" value="OXIDOREDUCTASE HTATIP2"/>
    <property type="match status" value="1"/>
</dbReference>
<name>A0ABQ2JLU4_9SPHN</name>
<reference evidence="3" key="1">
    <citation type="journal article" date="2019" name="Int. J. Syst. Evol. Microbiol.">
        <title>The Global Catalogue of Microorganisms (GCM) 10K type strain sequencing project: providing services to taxonomists for standard genome sequencing and annotation.</title>
        <authorList>
            <consortium name="The Broad Institute Genomics Platform"/>
            <consortium name="The Broad Institute Genome Sequencing Center for Infectious Disease"/>
            <person name="Wu L."/>
            <person name="Ma J."/>
        </authorList>
    </citation>
    <scope>NUCLEOTIDE SEQUENCE [LARGE SCALE GENOMIC DNA]</scope>
    <source>
        <strain evidence="3">CGMCC 1.6784</strain>
    </source>
</reference>
<dbReference type="SUPFAM" id="SSF51735">
    <property type="entry name" value="NAD(P)-binding Rossmann-fold domains"/>
    <property type="match status" value="1"/>
</dbReference>
<dbReference type="Gene3D" id="3.40.50.720">
    <property type="entry name" value="NAD(P)-binding Rossmann-like Domain"/>
    <property type="match status" value="1"/>
</dbReference>
<protein>
    <submittedName>
        <fullName evidence="2">Oxidoreductase</fullName>
    </submittedName>
</protein>
<dbReference type="InterPro" id="IPR036291">
    <property type="entry name" value="NAD(P)-bd_dom_sf"/>
</dbReference>
<dbReference type="Pfam" id="PF13460">
    <property type="entry name" value="NAD_binding_10"/>
    <property type="match status" value="1"/>
</dbReference>
<gene>
    <name evidence="2" type="ORF">GCM10011349_17240</name>
</gene>